<dbReference type="Proteomes" id="UP000613743">
    <property type="component" value="Unassembled WGS sequence"/>
</dbReference>
<evidence type="ECO:0000313" key="9">
    <source>
        <dbReference type="Proteomes" id="UP000613743"/>
    </source>
</evidence>
<feature type="transmembrane region" description="Helical" evidence="6">
    <location>
        <begin position="351"/>
        <end position="372"/>
    </location>
</feature>
<keyword evidence="5 6" id="KW-0472">Membrane</keyword>
<organism evidence="8 9">
    <name type="scientific">Shewanella gelidii</name>
    <dbReference type="NCBI Taxonomy" id="1642821"/>
    <lineage>
        <taxon>Bacteria</taxon>
        <taxon>Pseudomonadati</taxon>
        <taxon>Pseudomonadota</taxon>
        <taxon>Gammaproteobacteria</taxon>
        <taxon>Alteromonadales</taxon>
        <taxon>Shewanellaceae</taxon>
        <taxon>Shewanella</taxon>
    </lineage>
</organism>
<evidence type="ECO:0000256" key="6">
    <source>
        <dbReference type="SAM" id="Phobius"/>
    </source>
</evidence>
<keyword evidence="9" id="KW-1185">Reference proteome</keyword>
<accession>A0A917JUQ7</accession>
<gene>
    <name evidence="8" type="ORF">GCM10009332_26320</name>
</gene>
<dbReference type="EMBL" id="BMPZ01000008">
    <property type="protein sequence ID" value="GGI87722.1"/>
    <property type="molecule type" value="Genomic_DNA"/>
</dbReference>
<dbReference type="GO" id="GO:0140359">
    <property type="term" value="F:ABC-type transporter activity"/>
    <property type="evidence" value="ECO:0007669"/>
    <property type="project" value="InterPro"/>
</dbReference>
<comment type="caution">
    <text evidence="8">The sequence shown here is derived from an EMBL/GenBank/DDBJ whole genome shotgun (WGS) entry which is preliminary data.</text>
</comment>
<evidence type="ECO:0000313" key="8">
    <source>
        <dbReference type="EMBL" id="GGI87722.1"/>
    </source>
</evidence>
<comment type="subcellular location">
    <subcellularLocation>
        <location evidence="1">Cell membrane</location>
        <topology evidence="1">Multi-pass membrane protein</topology>
    </subcellularLocation>
</comment>
<reference evidence="8" key="2">
    <citation type="submission" date="2020-09" db="EMBL/GenBank/DDBJ databases">
        <authorList>
            <person name="Sun Q."/>
            <person name="Ohkuma M."/>
        </authorList>
    </citation>
    <scope>NUCLEOTIDE SEQUENCE</scope>
    <source>
        <strain evidence="8">JCM 30804</strain>
    </source>
</reference>
<feature type="transmembrane region" description="Helical" evidence="6">
    <location>
        <begin position="20"/>
        <end position="37"/>
    </location>
</feature>
<dbReference type="Gene3D" id="3.40.1710.10">
    <property type="entry name" value="abc type-2 transporter like domain"/>
    <property type="match status" value="1"/>
</dbReference>
<evidence type="ECO:0000256" key="1">
    <source>
        <dbReference type="ARBA" id="ARBA00004651"/>
    </source>
</evidence>
<protein>
    <submittedName>
        <fullName evidence="8">ABC transporter</fullName>
    </submittedName>
</protein>
<keyword evidence="2" id="KW-1003">Cell membrane</keyword>
<evidence type="ECO:0000256" key="2">
    <source>
        <dbReference type="ARBA" id="ARBA00022475"/>
    </source>
</evidence>
<evidence type="ECO:0000256" key="3">
    <source>
        <dbReference type="ARBA" id="ARBA00022692"/>
    </source>
</evidence>
<dbReference type="PANTHER" id="PTHR30294:SF46">
    <property type="entry name" value="ABC TRANSPORTER PERMEASE"/>
    <property type="match status" value="1"/>
</dbReference>
<feature type="transmembrane region" description="Helical" evidence="6">
    <location>
        <begin position="264"/>
        <end position="286"/>
    </location>
</feature>
<sequence>MSFIQLVLHELRAIVQDKAIAVTLFGGVLFYSVLYPLPYSYEVPTEQKLVVVDQDNSSLSRKVTRHADASPKLQVVAKLASLPEAQRWIELGKAHGVLHIPQGFRRDLMLNRGVTLGYGGDANFFLVYSAVIEGLVSVGRNAQQYVQFIGLLAKGNDPKVAKVTLNPIELNSVPVFNPNLGYMGYVVPGVLLLVLHQTLLIGTGILGAGQWRHSGYWSSVHPLQLVLGRLVAFGLIYSTFASYYLGWCAYFYGLRSLATLSQLALFMLPFLLATCAAGIAFSCAFVRRDLPTQFMLVISMPILFLTGFIWPLELIPEPLVMGSQLMPGVPGIMAIIKLNQMGAPWESVADVWLQLWGLFVLYFAIALIGVHWRRGQLEAH</sequence>
<dbReference type="PANTHER" id="PTHR30294">
    <property type="entry name" value="MEMBRANE COMPONENT OF ABC TRANSPORTER YHHJ-RELATED"/>
    <property type="match status" value="1"/>
</dbReference>
<feature type="transmembrane region" description="Helical" evidence="6">
    <location>
        <begin position="182"/>
        <end position="209"/>
    </location>
</feature>
<name>A0A917JUQ7_9GAMM</name>
<dbReference type="InterPro" id="IPR013525">
    <property type="entry name" value="ABC2_TM"/>
</dbReference>
<dbReference type="RefSeq" id="WP_188921671.1">
    <property type="nucleotide sequence ID" value="NZ_BMPZ01000008.1"/>
</dbReference>
<evidence type="ECO:0000259" key="7">
    <source>
        <dbReference type="Pfam" id="PF12698"/>
    </source>
</evidence>
<feature type="transmembrane region" description="Helical" evidence="6">
    <location>
        <begin position="230"/>
        <end position="252"/>
    </location>
</feature>
<reference evidence="8" key="1">
    <citation type="journal article" date="2014" name="Int. J. Syst. Evol. Microbiol.">
        <title>Complete genome sequence of Corynebacterium casei LMG S-19264T (=DSM 44701T), isolated from a smear-ripened cheese.</title>
        <authorList>
            <consortium name="US DOE Joint Genome Institute (JGI-PGF)"/>
            <person name="Walter F."/>
            <person name="Albersmeier A."/>
            <person name="Kalinowski J."/>
            <person name="Ruckert C."/>
        </authorList>
    </citation>
    <scope>NUCLEOTIDE SEQUENCE</scope>
    <source>
        <strain evidence="8">JCM 30804</strain>
    </source>
</reference>
<keyword evidence="3 6" id="KW-0812">Transmembrane</keyword>
<dbReference type="InterPro" id="IPR051449">
    <property type="entry name" value="ABC-2_transporter_component"/>
</dbReference>
<feature type="transmembrane region" description="Helical" evidence="6">
    <location>
        <begin position="293"/>
        <end position="312"/>
    </location>
</feature>
<proteinExistence type="predicted"/>
<dbReference type="Pfam" id="PF12698">
    <property type="entry name" value="ABC2_membrane_3"/>
    <property type="match status" value="1"/>
</dbReference>
<evidence type="ECO:0000256" key="4">
    <source>
        <dbReference type="ARBA" id="ARBA00022989"/>
    </source>
</evidence>
<dbReference type="AlphaFoldDB" id="A0A917JUQ7"/>
<evidence type="ECO:0000256" key="5">
    <source>
        <dbReference type="ARBA" id="ARBA00023136"/>
    </source>
</evidence>
<keyword evidence="4 6" id="KW-1133">Transmembrane helix</keyword>
<feature type="domain" description="ABC-2 type transporter transmembrane" evidence="7">
    <location>
        <begin position="22"/>
        <end position="368"/>
    </location>
</feature>
<dbReference type="GO" id="GO:0005886">
    <property type="term" value="C:plasma membrane"/>
    <property type="evidence" value="ECO:0007669"/>
    <property type="project" value="UniProtKB-SubCell"/>
</dbReference>